<proteinExistence type="predicted"/>
<name>A0A075AN30_ROZAC</name>
<dbReference type="AlphaFoldDB" id="A0A075AN30"/>
<accession>A0A075AN30</accession>
<dbReference type="OrthoDB" id="2286242at2759"/>
<sequence length="173" mass="20454">MPKAEGYVQETGRKYWNGPDLNRRRILIYSFSALAAPLLNLLKNDVEFIWLEKHERAFEYLKKVVASDPIVQELDYNDVENRPPMTLARTDWEAFWNRWIAFIRSFNFAARYVDTAKNKADGLSRRRYACVEKEDIDKEADAMTMLLKEKRIANLDIFVRHVTLDLTNYTGIW</sequence>
<dbReference type="HOGENOM" id="CLU_1548495_0_0_1"/>
<evidence type="ECO:0000313" key="1">
    <source>
        <dbReference type="EMBL" id="EPZ31190.1"/>
    </source>
</evidence>
<dbReference type="EMBL" id="KE561300">
    <property type="protein sequence ID" value="EPZ31190.1"/>
    <property type="molecule type" value="Genomic_DNA"/>
</dbReference>
<dbReference type="Gene3D" id="3.30.70.270">
    <property type="match status" value="1"/>
</dbReference>
<reference evidence="1 2" key="1">
    <citation type="journal article" date="2013" name="Curr. Biol.">
        <title>Shared signatures of parasitism and phylogenomics unite Cryptomycota and microsporidia.</title>
        <authorList>
            <person name="James T.Y."/>
            <person name="Pelin A."/>
            <person name="Bonen L."/>
            <person name="Ahrendt S."/>
            <person name="Sain D."/>
            <person name="Corradi N."/>
            <person name="Stajich J.E."/>
        </authorList>
    </citation>
    <scope>NUCLEOTIDE SEQUENCE [LARGE SCALE GENOMIC DNA]</scope>
    <source>
        <strain evidence="1 2">CSF55</strain>
    </source>
</reference>
<dbReference type="SUPFAM" id="SSF56672">
    <property type="entry name" value="DNA/RNA polymerases"/>
    <property type="match status" value="1"/>
</dbReference>
<dbReference type="InterPro" id="IPR043502">
    <property type="entry name" value="DNA/RNA_pol_sf"/>
</dbReference>
<organism evidence="1 2">
    <name type="scientific">Rozella allomycis (strain CSF55)</name>
    <dbReference type="NCBI Taxonomy" id="988480"/>
    <lineage>
        <taxon>Eukaryota</taxon>
        <taxon>Fungi</taxon>
        <taxon>Fungi incertae sedis</taxon>
        <taxon>Cryptomycota</taxon>
        <taxon>Cryptomycota incertae sedis</taxon>
        <taxon>Rozella</taxon>
    </lineage>
</organism>
<dbReference type="Proteomes" id="UP000030755">
    <property type="component" value="Unassembled WGS sequence"/>
</dbReference>
<dbReference type="InterPro" id="IPR043128">
    <property type="entry name" value="Rev_trsase/Diguanyl_cyclase"/>
</dbReference>
<keyword evidence="2" id="KW-1185">Reference proteome</keyword>
<evidence type="ECO:0000313" key="2">
    <source>
        <dbReference type="Proteomes" id="UP000030755"/>
    </source>
</evidence>
<gene>
    <name evidence="1" type="ORF">O9G_001102</name>
</gene>
<protein>
    <submittedName>
        <fullName evidence="1">Uncharacterized protein</fullName>
    </submittedName>
</protein>